<dbReference type="GO" id="GO:0008270">
    <property type="term" value="F:zinc ion binding"/>
    <property type="evidence" value="ECO:0007669"/>
    <property type="project" value="InterPro"/>
</dbReference>
<dbReference type="InterPro" id="IPR050675">
    <property type="entry name" value="OAF3"/>
</dbReference>
<keyword evidence="5" id="KW-0539">Nucleus</keyword>
<dbReference type="PANTHER" id="PTHR31069">
    <property type="entry name" value="OLEATE-ACTIVATED TRANSCRIPTION FACTOR 1-RELATED"/>
    <property type="match status" value="1"/>
</dbReference>
<dbReference type="GO" id="GO:0045122">
    <property type="term" value="P:aflatoxin biosynthetic process"/>
    <property type="evidence" value="ECO:0007669"/>
    <property type="project" value="InterPro"/>
</dbReference>
<dbReference type="PROSITE" id="PS50048">
    <property type="entry name" value="ZN2_CY6_FUNGAL_2"/>
    <property type="match status" value="1"/>
</dbReference>
<dbReference type="Pfam" id="PF08493">
    <property type="entry name" value="AflR"/>
    <property type="match status" value="1"/>
</dbReference>
<dbReference type="PANTHER" id="PTHR31069:SF31">
    <property type="entry name" value="MONODICTYPHENONE CLUSTER TRANSCRIPTION FACTOR-RELATED"/>
    <property type="match status" value="1"/>
</dbReference>
<feature type="region of interest" description="Disordered" evidence="6">
    <location>
        <begin position="172"/>
        <end position="217"/>
    </location>
</feature>
<organism evidence="8 9">
    <name type="scientific">Viridothelium virens</name>
    <name type="common">Speckled blister lichen</name>
    <name type="synonym">Trypethelium virens</name>
    <dbReference type="NCBI Taxonomy" id="1048519"/>
    <lineage>
        <taxon>Eukaryota</taxon>
        <taxon>Fungi</taxon>
        <taxon>Dikarya</taxon>
        <taxon>Ascomycota</taxon>
        <taxon>Pezizomycotina</taxon>
        <taxon>Dothideomycetes</taxon>
        <taxon>Dothideomycetes incertae sedis</taxon>
        <taxon>Trypetheliales</taxon>
        <taxon>Trypetheliaceae</taxon>
        <taxon>Viridothelium</taxon>
    </lineage>
</organism>
<evidence type="ECO:0000256" key="1">
    <source>
        <dbReference type="ARBA" id="ARBA00022723"/>
    </source>
</evidence>
<dbReference type="InterPro" id="IPR013700">
    <property type="entry name" value="AflR"/>
</dbReference>
<keyword evidence="2" id="KW-0805">Transcription regulation</keyword>
<protein>
    <recommendedName>
        <fullName evidence="7">Zn(2)-C6 fungal-type domain-containing protein</fullName>
    </recommendedName>
</protein>
<dbReference type="Gene3D" id="4.10.240.10">
    <property type="entry name" value="Zn(2)-C6 fungal-type DNA-binding domain"/>
    <property type="match status" value="1"/>
</dbReference>
<feature type="domain" description="Zn(2)-C6 fungal-type" evidence="7">
    <location>
        <begin position="19"/>
        <end position="49"/>
    </location>
</feature>
<feature type="compositionally biased region" description="Low complexity" evidence="6">
    <location>
        <begin position="176"/>
        <end position="199"/>
    </location>
</feature>
<accession>A0A6A6GTD3</accession>
<dbReference type="SMART" id="SM00066">
    <property type="entry name" value="GAL4"/>
    <property type="match status" value="1"/>
</dbReference>
<keyword evidence="1" id="KW-0479">Metal-binding</keyword>
<evidence type="ECO:0000256" key="6">
    <source>
        <dbReference type="SAM" id="MobiDB-lite"/>
    </source>
</evidence>
<dbReference type="InterPro" id="IPR036864">
    <property type="entry name" value="Zn2-C6_fun-type_DNA-bd_sf"/>
</dbReference>
<dbReference type="GO" id="GO:0003677">
    <property type="term" value="F:DNA binding"/>
    <property type="evidence" value="ECO:0007669"/>
    <property type="project" value="UniProtKB-KW"/>
</dbReference>
<evidence type="ECO:0000313" key="9">
    <source>
        <dbReference type="Proteomes" id="UP000800092"/>
    </source>
</evidence>
<name>A0A6A6GTD3_VIRVR</name>
<evidence type="ECO:0000256" key="5">
    <source>
        <dbReference type="ARBA" id="ARBA00023242"/>
    </source>
</evidence>
<gene>
    <name evidence="8" type="ORF">EV356DRAFT_47001</name>
</gene>
<dbReference type="Pfam" id="PF00172">
    <property type="entry name" value="Zn_clus"/>
    <property type="match status" value="1"/>
</dbReference>
<keyword evidence="3" id="KW-0238">DNA-binding</keyword>
<dbReference type="SUPFAM" id="SSF57701">
    <property type="entry name" value="Zn2/Cys6 DNA-binding domain"/>
    <property type="match status" value="1"/>
</dbReference>
<evidence type="ECO:0000259" key="7">
    <source>
        <dbReference type="PROSITE" id="PS50048"/>
    </source>
</evidence>
<evidence type="ECO:0000256" key="4">
    <source>
        <dbReference type="ARBA" id="ARBA00023163"/>
    </source>
</evidence>
<dbReference type="InterPro" id="IPR001138">
    <property type="entry name" value="Zn2Cys6_DnaBD"/>
</dbReference>
<evidence type="ECO:0000313" key="8">
    <source>
        <dbReference type="EMBL" id="KAF2228740.1"/>
    </source>
</evidence>
<reference evidence="8" key="1">
    <citation type="journal article" date="2020" name="Stud. Mycol.">
        <title>101 Dothideomycetes genomes: a test case for predicting lifestyles and emergence of pathogens.</title>
        <authorList>
            <person name="Haridas S."/>
            <person name="Albert R."/>
            <person name="Binder M."/>
            <person name="Bloem J."/>
            <person name="Labutti K."/>
            <person name="Salamov A."/>
            <person name="Andreopoulos B."/>
            <person name="Baker S."/>
            <person name="Barry K."/>
            <person name="Bills G."/>
            <person name="Bluhm B."/>
            <person name="Cannon C."/>
            <person name="Castanera R."/>
            <person name="Culley D."/>
            <person name="Daum C."/>
            <person name="Ezra D."/>
            <person name="Gonzalez J."/>
            <person name="Henrissat B."/>
            <person name="Kuo A."/>
            <person name="Liang C."/>
            <person name="Lipzen A."/>
            <person name="Lutzoni F."/>
            <person name="Magnuson J."/>
            <person name="Mondo S."/>
            <person name="Nolan M."/>
            <person name="Ohm R."/>
            <person name="Pangilinan J."/>
            <person name="Park H.-J."/>
            <person name="Ramirez L."/>
            <person name="Alfaro M."/>
            <person name="Sun H."/>
            <person name="Tritt A."/>
            <person name="Yoshinaga Y."/>
            <person name="Zwiers L.-H."/>
            <person name="Turgeon B."/>
            <person name="Goodwin S."/>
            <person name="Spatafora J."/>
            <person name="Crous P."/>
            <person name="Grigoriev I."/>
        </authorList>
    </citation>
    <scope>NUCLEOTIDE SEQUENCE</scope>
    <source>
        <strain evidence="8">Tuck. ex Michener</strain>
    </source>
</reference>
<sequence>MAMPGDAPRLSGKPKLRSSCDGCGAAKLKCDRRQPTCGRCVAHGMPCVYGISRKMGKPPRDRLRPSLPTTQTLSDTPSTSSDQAYPTDGNAPIRSSGSAGNALAIGPFSSVTALPAAWDTADVNSYDHRLSLGALEPGLFSDLPPALSSLDFDECALIDHLDGSLLSTGLQLEPVSTPGSPSLTSYSSTPTTQPTAAPSLAGQSPPPDNASIPPVGLRGHDCPREAYEILGSLSFQISEVQSIPSSGTASTSNAVPLDHVLRLNREVSERLDRLLTCSCARTPHLALLYASIISRVLIWYQQAAGSLQSSPGSPTTATSTSCTDHARTPAASTQSTSIAVIPAKMAIGTFNVDDLRVQTALKIQLLSGEMKRAGRLIDQFSSHQFAGLSLTNGSTFGGVDSLSQSLDSWLRKLRLLA</sequence>
<dbReference type="Proteomes" id="UP000800092">
    <property type="component" value="Unassembled WGS sequence"/>
</dbReference>
<dbReference type="GO" id="GO:0005634">
    <property type="term" value="C:nucleus"/>
    <property type="evidence" value="ECO:0007669"/>
    <property type="project" value="InterPro"/>
</dbReference>
<evidence type="ECO:0000256" key="2">
    <source>
        <dbReference type="ARBA" id="ARBA00023015"/>
    </source>
</evidence>
<proteinExistence type="predicted"/>
<evidence type="ECO:0000256" key="3">
    <source>
        <dbReference type="ARBA" id="ARBA00023125"/>
    </source>
</evidence>
<feature type="region of interest" description="Disordered" evidence="6">
    <location>
        <begin position="53"/>
        <end position="98"/>
    </location>
</feature>
<feature type="region of interest" description="Disordered" evidence="6">
    <location>
        <begin position="307"/>
        <end position="330"/>
    </location>
</feature>
<dbReference type="PRINTS" id="PR00755">
    <property type="entry name" value="AFLATOXINBRP"/>
</dbReference>
<dbReference type="AlphaFoldDB" id="A0A6A6GTD3"/>
<keyword evidence="9" id="KW-1185">Reference proteome</keyword>
<dbReference type="OrthoDB" id="2328572at2759"/>
<feature type="compositionally biased region" description="Polar residues" evidence="6">
    <location>
        <begin position="67"/>
        <end position="84"/>
    </location>
</feature>
<keyword evidence="4" id="KW-0804">Transcription</keyword>
<dbReference type="EMBL" id="ML991895">
    <property type="protein sequence ID" value="KAF2228740.1"/>
    <property type="molecule type" value="Genomic_DNA"/>
</dbReference>
<dbReference type="CDD" id="cd00067">
    <property type="entry name" value="GAL4"/>
    <property type="match status" value="1"/>
</dbReference>
<dbReference type="GO" id="GO:0000981">
    <property type="term" value="F:DNA-binding transcription factor activity, RNA polymerase II-specific"/>
    <property type="evidence" value="ECO:0007669"/>
    <property type="project" value="InterPro"/>
</dbReference>
<feature type="compositionally biased region" description="Low complexity" evidence="6">
    <location>
        <begin position="309"/>
        <end position="323"/>
    </location>
</feature>